<dbReference type="EMBL" id="BQKY01000008">
    <property type="protein sequence ID" value="GJN90970.1"/>
    <property type="molecule type" value="Genomic_DNA"/>
</dbReference>
<feature type="compositionally biased region" description="Basic and acidic residues" evidence="1">
    <location>
        <begin position="665"/>
        <end position="674"/>
    </location>
</feature>
<organism evidence="2 3">
    <name type="scientific">Rhodotorula paludigena</name>
    <dbReference type="NCBI Taxonomy" id="86838"/>
    <lineage>
        <taxon>Eukaryota</taxon>
        <taxon>Fungi</taxon>
        <taxon>Dikarya</taxon>
        <taxon>Basidiomycota</taxon>
        <taxon>Pucciniomycotina</taxon>
        <taxon>Microbotryomycetes</taxon>
        <taxon>Sporidiobolales</taxon>
        <taxon>Sporidiobolaceae</taxon>
        <taxon>Rhodotorula</taxon>
    </lineage>
</organism>
<dbReference type="Proteomes" id="UP001342314">
    <property type="component" value="Unassembled WGS sequence"/>
</dbReference>
<feature type="compositionally biased region" description="Polar residues" evidence="1">
    <location>
        <begin position="1"/>
        <end position="13"/>
    </location>
</feature>
<proteinExistence type="predicted"/>
<gene>
    <name evidence="2" type="ORF">Rhopal_003984-T1</name>
</gene>
<feature type="region of interest" description="Disordered" evidence="1">
    <location>
        <begin position="659"/>
        <end position="699"/>
    </location>
</feature>
<keyword evidence="3" id="KW-1185">Reference proteome</keyword>
<feature type="region of interest" description="Disordered" evidence="1">
    <location>
        <begin position="447"/>
        <end position="583"/>
    </location>
</feature>
<feature type="compositionally biased region" description="Low complexity" evidence="1">
    <location>
        <begin position="503"/>
        <end position="527"/>
    </location>
</feature>
<feature type="region of interest" description="Disordered" evidence="1">
    <location>
        <begin position="752"/>
        <end position="793"/>
    </location>
</feature>
<feature type="region of interest" description="Disordered" evidence="1">
    <location>
        <begin position="813"/>
        <end position="839"/>
    </location>
</feature>
<reference evidence="2 3" key="1">
    <citation type="submission" date="2021-12" db="EMBL/GenBank/DDBJ databases">
        <title>High titer production of polyol ester of fatty acids by Rhodotorula paludigena BS15 towards product separation-free biomass refinery.</title>
        <authorList>
            <person name="Mano J."/>
            <person name="Ono H."/>
            <person name="Tanaka T."/>
            <person name="Naito K."/>
            <person name="Sushida H."/>
            <person name="Ike M."/>
            <person name="Tokuyasu K."/>
            <person name="Kitaoka M."/>
        </authorList>
    </citation>
    <scope>NUCLEOTIDE SEQUENCE [LARGE SCALE GENOMIC DNA]</scope>
    <source>
        <strain evidence="2 3">BS15</strain>
    </source>
</reference>
<feature type="compositionally biased region" description="Basic residues" evidence="1">
    <location>
        <begin position="46"/>
        <end position="59"/>
    </location>
</feature>
<feature type="region of interest" description="Disordered" evidence="1">
    <location>
        <begin position="1"/>
        <end position="70"/>
    </location>
</feature>
<dbReference type="AlphaFoldDB" id="A0AAV5GM69"/>
<comment type="caution">
    <text evidence="2">The sequence shown here is derived from an EMBL/GenBank/DDBJ whole genome shotgun (WGS) entry which is preliminary data.</text>
</comment>
<feature type="compositionally biased region" description="Low complexity" evidence="1">
    <location>
        <begin position="165"/>
        <end position="178"/>
    </location>
</feature>
<sequence length="839" mass="89295">MGHAQSHQYSSPRTGGRSKGNKSPFSSPVLDSAKSASAWTGATSRFRSRSLSRRSRSKQQRVEERRRDEVNRFLYEALEQQREAEETLAAGRSHDGRAAHARLVIDENAAGLTGLRIDVRPPSKPDVAASTRSPTPGMSTSSSLTHSSPALTHSSPGLTSHWSESSASPQSPAQAFQSFRNSLSRAQLNRLSLLLGKTGDTIDIQGALDDAAKDFLEEHEAAEARKRRPPKPRAKGPIVVVGAEPIVWHRFSTTPATLEDIYGVYADESEDERQQAPKSPDNQRRRPSAQVDLSGYIAASPRLAFPVTGENHVAPGSPAAPPVRAPSRARLPPGHPGNHHARFARRPLSPLTRRSSSSSAQSSRRTNGSSPTDSTAAPPFYRRRSSCTPSSYPARLGSVAEGSALSSPGNEVPLCITPGVLPGVPSEERPFTFFSCASGTSFPHSVAHEDESSMMGSPVEARSTRASSSAAGPDLELPSPDARVAHGVPPVPSLSTVDFGDYSMAPSSSDRSSPVDSEIPPDALDAFPAPPAQPCLSRPRTPAPLRFPPHLRHSHGTDASSARSLLDSPPPSSTSFTTTTSVESVELASHEAACVHAVDFTFPSSLGNGKGGRKAKRSPTMSSCSDSLATFVLEDLIDSLADAHGAPFSPVVTPIVVASHDDDEPSRRTERLRSLEAPSPNLLAPPPPLPSLAPRSPPTFAPSFSLNPPFHGGKADQHVGAVSPRSHAYAHDHDRDGDSGRFVVPAAAVDASYRFPPPPSPIRRATDPLPPPSPPAVPAKQPSLRSGSLTSVDARLGCRGKRGLSRDEIGEWLGRARRESEEACENGGDEREREGDEWC</sequence>
<feature type="compositionally biased region" description="Basic and acidic residues" evidence="1">
    <location>
        <begin position="60"/>
        <end position="70"/>
    </location>
</feature>
<feature type="compositionally biased region" description="Pro residues" evidence="1">
    <location>
        <begin position="768"/>
        <end position="777"/>
    </location>
</feature>
<feature type="region of interest" description="Disordered" evidence="1">
    <location>
        <begin position="115"/>
        <end position="178"/>
    </location>
</feature>
<feature type="region of interest" description="Disordered" evidence="1">
    <location>
        <begin position="308"/>
        <end position="392"/>
    </location>
</feature>
<protein>
    <recommendedName>
        <fullName evidence="4">Proteophosphoglycan ppg4</fullName>
    </recommendedName>
</protein>
<feature type="region of interest" description="Disordered" evidence="1">
    <location>
        <begin position="712"/>
        <end position="740"/>
    </location>
</feature>
<evidence type="ECO:0000313" key="2">
    <source>
        <dbReference type="EMBL" id="GJN90970.1"/>
    </source>
</evidence>
<feature type="compositionally biased region" description="Basic and acidic residues" evidence="1">
    <location>
        <begin position="828"/>
        <end position="839"/>
    </location>
</feature>
<feature type="region of interest" description="Disordered" evidence="1">
    <location>
        <begin position="268"/>
        <end position="290"/>
    </location>
</feature>
<feature type="compositionally biased region" description="Low complexity" evidence="1">
    <location>
        <begin position="139"/>
        <end position="156"/>
    </location>
</feature>
<feature type="compositionally biased region" description="Basic and acidic residues" evidence="1">
    <location>
        <begin position="729"/>
        <end position="739"/>
    </location>
</feature>
<feature type="compositionally biased region" description="Polar residues" evidence="1">
    <location>
        <begin position="34"/>
        <end position="43"/>
    </location>
</feature>
<evidence type="ECO:0000256" key="1">
    <source>
        <dbReference type="SAM" id="MobiDB-lite"/>
    </source>
</evidence>
<feature type="compositionally biased region" description="Low complexity" evidence="1">
    <location>
        <begin position="557"/>
        <end position="583"/>
    </location>
</feature>
<evidence type="ECO:0000313" key="3">
    <source>
        <dbReference type="Proteomes" id="UP001342314"/>
    </source>
</evidence>
<feature type="compositionally biased region" description="Low complexity" evidence="1">
    <location>
        <begin position="346"/>
        <end position="370"/>
    </location>
</feature>
<accession>A0AAV5GM69</accession>
<evidence type="ECO:0008006" key="4">
    <source>
        <dbReference type="Google" id="ProtNLM"/>
    </source>
</evidence>
<name>A0AAV5GM69_9BASI</name>
<feature type="compositionally biased region" description="Pro residues" evidence="1">
    <location>
        <begin position="683"/>
        <end position="699"/>
    </location>
</feature>